<comment type="caution">
    <text evidence="2">The sequence shown here is derived from an EMBL/GenBank/DDBJ whole genome shotgun (WGS) entry which is preliminary data.</text>
</comment>
<proteinExistence type="predicted"/>
<evidence type="ECO:0000256" key="1">
    <source>
        <dbReference type="SAM" id="MobiDB-lite"/>
    </source>
</evidence>
<name>A0A6A2YCJ8_HIBSY</name>
<evidence type="ECO:0000313" key="2">
    <source>
        <dbReference type="EMBL" id="KAE8669394.1"/>
    </source>
</evidence>
<dbReference type="Proteomes" id="UP000436088">
    <property type="component" value="Unassembled WGS sequence"/>
</dbReference>
<sequence length="106" mass="11977">MPNRDNSWKQGYAQRNVTPNDNRWGDCGINCWKAGGGGGNHDARSIKLDFRSSSSGGAWHSGSRKREISHQYIPGYKSSRFKPDDNQTNNCWKSGQSNKRVNFARE</sequence>
<protein>
    <submittedName>
        <fullName evidence="2">Uncharacterized protein</fullName>
    </submittedName>
</protein>
<reference evidence="2" key="1">
    <citation type="submission" date="2019-09" db="EMBL/GenBank/DDBJ databases">
        <title>Draft genome information of white flower Hibiscus syriacus.</title>
        <authorList>
            <person name="Kim Y.-M."/>
        </authorList>
    </citation>
    <scope>NUCLEOTIDE SEQUENCE [LARGE SCALE GENOMIC DNA]</scope>
    <source>
        <strain evidence="2">YM2019G1</strain>
    </source>
</reference>
<feature type="compositionally biased region" description="Polar residues" evidence="1">
    <location>
        <begin position="1"/>
        <end position="21"/>
    </location>
</feature>
<feature type="compositionally biased region" description="Polar residues" evidence="1">
    <location>
        <begin position="86"/>
        <end position="100"/>
    </location>
</feature>
<dbReference type="EMBL" id="VEPZ02001530">
    <property type="protein sequence ID" value="KAE8669394.1"/>
    <property type="molecule type" value="Genomic_DNA"/>
</dbReference>
<gene>
    <name evidence="2" type="ORF">F3Y22_tig00112249pilonHSYRG00423</name>
</gene>
<feature type="region of interest" description="Disordered" evidence="1">
    <location>
        <begin position="1"/>
        <end position="22"/>
    </location>
</feature>
<evidence type="ECO:0000313" key="3">
    <source>
        <dbReference type="Proteomes" id="UP000436088"/>
    </source>
</evidence>
<accession>A0A6A2YCJ8</accession>
<feature type="region of interest" description="Disordered" evidence="1">
    <location>
        <begin position="75"/>
        <end position="106"/>
    </location>
</feature>
<dbReference type="AlphaFoldDB" id="A0A6A2YCJ8"/>
<organism evidence="2 3">
    <name type="scientific">Hibiscus syriacus</name>
    <name type="common">Rose of Sharon</name>
    <dbReference type="NCBI Taxonomy" id="106335"/>
    <lineage>
        <taxon>Eukaryota</taxon>
        <taxon>Viridiplantae</taxon>
        <taxon>Streptophyta</taxon>
        <taxon>Embryophyta</taxon>
        <taxon>Tracheophyta</taxon>
        <taxon>Spermatophyta</taxon>
        <taxon>Magnoliopsida</taxon>
        <taxon>eudicotyledons</taxon>
        <taxon>Gunneridae</taxon>
        <taxon>Pentapetalae</taxon>
        <taxon>rosids</taxon>
        <taxon>malvids</taxon>
        <taxon>Malvales</taxon>
        <taxon>Malvaceae</taxon>
        <taxon>Malvoideae</taxon>
        <taxon>Hibiscus</taxon>
    </lineage>
</organism>
<keyword evidence="3" id="KW-1185">Reference proteome</keyword>